<comment type="cofactor">
    <cofactor evidence="1">
        <name>[4Fe-4S] cluster</name>
        <dbReference type="ChEBI" id="CHEBI:49883"/>
    </cofactor>
</comment>
<keyword evidence="9" id="KW-0238">DNA-binding</keyword>
<keyword evidence="11" id="KW-0804">Transcription</keyword>
<evidence type="ECO:0000256" key="4">
    <source>
        <dbReference type="ARBA" id="ARBA00022485"/>
    </source>
</evidence>
<evidence type="ECO:0000256" key="9">
    <source>
        <dbReference type="ARBA" id="ARBA00023125"/>
    </source>
</evidence>
<dbReference type="InterPro" id="IPR003482">
    <property type="entry name" value="Whib"/>
</dbReference>
<evidence type="ECO:0000256" key="2">
    <source>
        <dbReference type="ARBA" id="ARBA00004496"/>
    </source>
</evidence>
<keyword evidence="5" id="KW-0479">Metal-binding</keyword>
<evidence type="ECO:0000313" key="13">
    <source>
        <dbReference type="EMBL" id="SBV27538.1"/>
    </source>
</evidence>
<dbReference type="GO" id="GO:0047134">
    <property type="term" value="F:protein-disulfide reductase [NAD(P)H] activity"/>
    <property type="evidence" value="ECO:0007669"/>
    <property type="project" value="TreeGrafter"/>
</dbReference>
<evidence type="ECO:0000313" key="14">
    <source>
        <dbReference type="Proteomes" id="UP000199393"/>
    </source>
</evidence>
<evidence type="ECO:0000256" key="5">
    <source>
        <dbReference type="ARBA" id="ARBA00022723"/>
    </source>
</evidence>
<evidence type="ECO:0000256" key="1">
    <source>
        <dbReference type="ARBA" id="ARBA00001966"/>
    </source>
</evidence>
<evidence type="ECO:0000256" key="7">
    <source>
        <dbReference type="ARBA" id="ARBA00023014"/>
    </source>
</evidence>
<evidence type="ECO:0000256" key="3">
    <source>
        <dbReference type="ARBA" id="ARBA00006597"/>
    </source>
</evidence>
<organism evidence="13 14">
    <name type="scientific">Micromonospora krabiensis</name>
    <dbReference type="NCBI Taxonomy" id="307121"/>
    <lineage>
        <taxon>Bacteria</taxon>
        <taxon>Bacillati</taxon>
        <taxon>Actinomycetota</taxon>
        <taxon>Actinomycetes</taxon>
        <taxon>Micromonosporales</taxon>
        <taxon>Micromonosporaceae</taxon>
        <taxon>Micromonospora</taxon>
    </lineage>
</organism>
<dbReference type="Pfam" id="PF02467">
    <property type="entry name" value="Whib"/>
    <property type="match status" value="1"/>
</dbReference>
<proteinExistence type="inferred from homology"/>
<evidence type="ECO:0000256" key="8">
    <source>
        <dbReference type="ARBA" id="ARBA00023015"/>
    </source>
</evidence>
<accession>A0A1C3N4P7</accession>
<evidence type="ECO:0000256" key="11">
    <source>
        <dbReference type="ARBA" id="ARBA00023163"/>
    </source>
</evidence>
<evidence type="ECO:0000256" key="6">
    <source>
        <dbReference type="ARBA" id="ARBA00023004"/>
    </source>
</evidence>
<dbReference type="PROSITE" id="PS51674">
    <property type="entry name" value="4FE4S_WBL"/>
    <property type="match status" value="1"/>
</dbReference>
<dbReference type="InterPro" id="IPR034768">
    <property type="entry name" value="4FE4S_WBL"/>
</dbReference>
<keyword evidence="10" id="KW-1015">Disulfide bond</keyword>
<name>A0A1C3N4P7_9ACTN</name>
<protein>
    <submittedName>
        <fullName evidence="13">Transcription factor WhiB</fullName>
    </submittedName>
</protein>
<dbReference type="PANTHER" id="PTHR38839">
    <property type="entry name" value="TRANSCRIPTIONAL REGULATOR WHID-RELATED"/>
    <property type="match status" value="1"/>
</dbReference>
<keyword evidence="6" id="KW-0408">Iron</keyword>
<reference evidence="14" key="1">
    <citation type="submission" date="2016-06" db="EMBL/GenBank/DDBJ databases">
        <authorList>
            <person name="Varghese N."/>
        </authorList>
    </citation>
    <scope>NUCLEOTIDE SEQUENCE [LARGE SCALE GENOMIC DNA]</scope>
    <source>
        <strain evidence="14">DSM 45344</strain>
    </source>
</reference>
<sequence length="126" mass="14357">MSALTLRPAATPLDLNWRLQGQCLGEDPNHMHPDPSDKAGEQYAKAVCRGCPVAQQCLRESFDLRDWHGVRAGLTGTERRNLAGKREPRWCVRCNDVFVPRLDNQVRCRPCASFVDGNRVRETRKR</sequence>
<dbReference type="GO" id="GO:0045892">
    <property type="term" value="P:negative regulation of DNA-templated transcription"/>
    <property type="evidence" value="ECO:0007669"/>
    <property type="project" value="TreeGrafter"/>
</dbReference>
<comment type="similarity">
    <text evidence="3">Belongs to the WhiB family.</text>
</comment>
<keyword evidence="7" id="KW-0411">Iron-sulfur</keyword>
<dbReference type="Proteomes" id="UP000199393">
    <property type="component" value="Chromosome I"/>
</dbReference>
<dbReference type="GO" id="GO:0005737">
    <property type="term" value="C:cytoplasm"/>
    <property type="evidence" value="ECO:0007669"/>
    <property type="project" value="UniProtKB-SubCell"/>
</dbReference>
<dbReference type="GO" id="GO:0003677">
    <property type="term" value="F:DNA binding"/>
    <property type="evidence" value="ECO:0007669"/>
    <property type="project" value="UniProtKB-KW"/>
</dbReference>
<keyword evidence="4" id="KW-0004">4Fe-4S</keyword>
<dbReference type="OrthoDB" id="3869337at2"/>
<comment type="subcellular location">
    <subcellularLocation>
        <location evidence="2">Cytoplasm</location>
    </subcellularLocation>
</comment>
<dbReference type="STRING" id="307121.GA0070620_3062"/>
<dbReference type="PATRIC" id="fig|307121.4.peg.3126"/>
<dbReference type="EMBL" id="LT598496">
    <property type="protein sequence ID" value="SBV27538.1"/>
    <property type="molecule type" value="Genomic_DNA"/>
</dbReference>
<feature type="domain" description="4Fe-4S Wbl-type" evidence="12">
    <location>
        <begin position="22"/>
        <end position="81"/>
    </location>
</feature>
<keyword evidence="14" id="KW-1185">Reference proteome</keyword>
<dbReference type="GO" id="GO:0045454">
    <property type="term" value="P:cell redox homeostasis"/>
    <property type="evidence" value="ECO:0007669"/>
    <property type="project" value="TreeGrafter"/>
</dbReference>
<dbReference type="GO" id="GO:0046872">
    <property type="term" value="F:metal ion binding"/>
    <property type="evidence" value="ECO:0007669"/>
    <property type="project" value="UniProtKB-KW"/>
</dbReference>
<dbReference type="GO" id="GO:0051539">
    <property type="term" value="F:4 iron, 4 sulfur cluster binding"/>
    <property type="evidence" value="ECO:0007669"/>
    <property type="project" value="UniProtKB-KW"/>
</dbReference>
<dbReference type="RefSeq" id="WP_091591394.1">
    <property type="nucleotide sequence ID" value="NZ_JBHRWG010000004.1"/>
</dbReference>
<dbReference type="AlphaFoldDB" id="A0A1C3N4P7"/>
<gene>
    <name evidence="13" type="ORF">GA0070620_3062</name>
</gene>
<evidence type="ECO:0000256" key="10">
    <source>
        <dbReference type="ARBA" id="ARBA00023157"/>
    </source>
</evidence>
<evidence type="ECO:0000259" key="12">
    <source>
        <dbReference type="PROSITE" id="PS51674"/>
    </source>
</evidence>
<keyword evidence="8" id="KW-0805">Transcription regulation</keyword>